<dbReference type="AlphaFoldDB" id="A0A328BH26"/>
<keyword evidence="1" id="KW-0732">Signal</keyword>
<sequence>MKTLRLGLIALCAAAAIQSPAQAGTMFLGGYPNQLMVIDEAKGSVTQEIDLKTGLPMSMRLSDDGKLLYVTTLTTGGIEVIDVATRKVVNSFSLNSPQVRYRFNGGVPDRSGRYFYIVGTRIDKGLDAFRISKQQFMVVDLQTKQVVRTADLDAEDQKFGPRGPLMLSPDGKTLYAFRDKVLVVNTADLKTVDRFDLSKPDFPGMQDVSFGGGVGRLQTPGQFVSLFETEDPYIHNKIFGIARLDLDTRQFTFTPIGPSPKALSGLEVSPDGKNGYTVAVTGDLGNQRCEFWRFDIDKNKALDKAEFQCRRRFYFGISGNGQKLYIYGAGYDVAVYDARTLKPTADWELTHDITMSGMVITP</sequence>
<evidence type="ECO:0008006" key="4">
    <source>
        <dbReference type="Google" id="ProtNLM"/>
    </source>
</evidence>
<feature type="chain" id="PRO_5016308163" description="Quinohemoprotein amine dehydrogenase subunit beta" evidence="1">
    <location>
        <begin position="24"/>
        <end position="362"/>
    </location>
</feature>
<protein>
    <recommendedName>
        <fullName evidence="4">Quinohemoprotein amine dehydrogenase subunit beta</fullName>
    </recommendedName>
</protein>
<accession>A0A328BH26</accession>
<keyword evidence="3" id="KW-1185">Reference proteome</keyword>
<evidence type="ECO:0000313" key="2">
    <source>
        <dbReference type="EMBL" id="RAK66247.1"/>
    </source>
</evidence>
<feature type="signal peptide" evidence="1">
    <location>
        <begin position="1"/>
        <end position="23"/>
    </location>
</feature>
<comment type="caution">
    <text evidence="2">The sequence shown here is derived from an EMBL/GenBank/DDBJ whole genome shotgun (WGS) entry which is preliminary data.</text>
</comment>
<organism evidence="2 3">
    <name type="scientific">Phenylobacterium kunshanense</name>
    <dbReference type="NCBI Taxonomy" id="1445034"/>
    <lineage>
        <taxon>Bacteria</taxon>
        <taxon>Pseudomonadati</taxon>
        <taxon>Pseudomonadota</taxon>
        <taxon>Alphaproteobacteria</taxon>
        <taxon>Caulobacterales</taxon>
        <taxon>Caulobacteraceae</taxon>
        <taxon>Phenylobacterium</taxon>
    </lineage>
</organism>
<evidence type="ECO:0000313" key="3">
    <source>
        <dbReference type="Proteomes" id="UP000249524"/>
    </source>
</evidence>
<dbReference type="SUPFAM" id="SSF50969">
    <property type="entry name" value="YVTN repeat-like/Quinoprotein amine dehydrogenase"/>
    <property type="match status" value="1"/>
</dbReference>
<dbReference type="PANTHER" id="PTHR47197:SF3">
    <property type="entry name" value="DIHYDRO-HEME D1 DEHYDROGENASE"/>
    <property type="match status" value="1"/>
</dbReference>
<dbReference type="OrthoDB" id="145213at2"/>
<dbReference type="InterPro" id="IPR011044">
    <property type="entry name" value="Quino_amine_DH_bsu"/>
</dbReference>
<name>A0A328BH26_9CAUL</name>
<dbReference type="Proteomes" id="UP000249524">
    <property type="component" value="Unassembled WGS sequence"/>
</dbReference>
<proteinExistence type="predicted"/>
<dbReference type="InterPro" id="IPR015943">
    <property type="entry name" value="WD40/YVTN_repeat-like_dom_sf"/>
</dbReference>
<gene>
    <name evidence="2" type="ORF">DJ019_08285</name>
</gene>
<dbReference type="RefSeq" id="WP_111275556.1">
    <property type="nucleotide sequence ID" value="NZ_QFYS01000003.1"/>
</dbReference>
<dbReference type="Gene3D" id="2.130.10.10">
    <property type="entry name" value="YVTN repeat-like/Quinoprotein amine dehydrogenase"/>
    <property type="match status" value="1"/>
</dbReference>
<evidence type="ECO:0000256" key="1">
    <source>
        <dbReference type="SAM" id="SignalP"/>
    </source>
</evidence>
<dbReference type="PANTHER" id="PTHR47197">
    <property type="entry name" value="PROTEIN NIRF"/>
    <property type="match status" value="1"/>
</dbReference>
<dbReference type="EMBL" id="QFYS01000003">
    <property type="protein sequence ID" value="RAK66247.1"/>
    <property type="molecule type" value="Genomic_DNA"/>
</dbReference>
<dbReference type="InterPro" id="IPR051200">
    <property type="entry name" value="Host-pathogen_enzymatic-act"/>
</dbReference>
<reference evidence="2 3" key="1">
    <citation type="submission" date="2018-05" db="EMBL/GenBank/DDBJ databases">
        <authorList>
            <person name="Lanie J.A."/>
            <person name="Ng W.-L."/>
            <person name="Kazmierczak K.M."/>
            <person name="Andrzejewski T.M."/>
            <person name="Davidsen T.M."/>
            <person name="Wayne K.J."/>
            <person name="Tettelin H."/>
            <person name="Glass J.I."/>
            <person name="Rusch D."/>
            <person name="Podicherti R."/>
            <person name="Tsui H.-C.T."/>
            <person name="Winkler M.E."/>
        </authorList>
    </citation>
    <scope>NUCLEOTIDE SEQUENCE [LARGE SCALE GENOMIC DNA]</scope>
    <source>
        <strain evidence="2 3">BUT-10</strain>
    </source>
</reference>